<feature type="domain" description="GWxTD" evidence="2">
    <location>
        <begin position="253"/>
        <end position="426"/>
    </location>
</feature>
<keyword evidence="1" id="KW-0472">Membrane</keyword>
<dbReference type="EMBL" id="BHZE01000012">
    <property type="protein sequence ID" value="GCD77869.1"/>
    <property type="molecule type" value="Genomic_DNA"/>
</dbReference>
<keyword evidence="1" id="KW-1133">Transmembrane helix</keyword>
<dbReference type="NCBIfam" id="TIGR04514">
    <property type="entry name" value="GWxTD_dom"/>
    <property type="match status" value="1"/>
</dbReference>
<feature type="transmembrane region" description="Helical" evidence="1">
    <location>
        <begin position="7"/>
        <end position="25"/>
    </location>
</feature>
<dbReference type="AlphaFoldDB" id="A0A401XLH1"/>
<evidence type="ECO:0000313" key="3">
    <source>
        <dbReference type="EMBL" id="GCD77869.1"/>
    </source>
</evidence>
<sequence length="456" mass="53949">MQKARNSFLNLVIFKIVLVNLLFTSCGSKKSTLSNINFAYLYQPAEVLIQPNFYVQLVNEDSSLVHYQLKKDDFLYVRNSETQQFESHILLKYVVVPNYELPHIVMDSGSVRIRQVKSENSGFLAGKIPLKLNTRPEFSEFLVVLTIRDEHRNLEYPYFLISDRKSINSSHYYLPIDSFGNIYLKKTAFLGDKICVHYGLDSSRKVFVKIYDGSYSVALPPFSTDHELIYADEFKFIGTTDSISKCYRFKKPGFYLFQSDTSSMEGYYIMVRDDDYPLINKRHQLVEPLRYLTTQKEFSELQAAQPDSIKFMADQFWLSRAGSIERAKNLVKAYYGRVQRANELFTSFKEGWKTDRGMIYIVFGPPNVVYRYADREVWIYGDDSSALQYRFTFMLTKLPFSGFYYVLERNENYRFIWGQAVDAWRNGRVYSIKDIKREQDERDQQLRYQRYPYFWF</sequence>
<keyword evidence="4" id="KW-1185">Reference proteome</keyword>
<dbReference type="Proteomes" id="UP000286715">
    <property type="component" value="Unassembled WGS sequence"/>
</dbReference>
<evidence type="ECO:0000313" key="4">
    <source>
        <dbReference type="Proteomes" id="UP000286715"/>
    </source>
</evidence>
<evidence type="ECO:0000259" key="2">
    <source>
        <dbReference type="Pfam" id="PF20094"/>
    </source>
</evidence>
<gene>
    <name evidence="3" type="ORF">JCM31826_13510</name>
</gene>
<comment type="caution">
    <text evidence="3">The sequence shown here is derived from an EMBL/GenBank/DDBJ whole genome shotgun (WGS) entry which is preliminary data.</text>
</comment>
<protein>
    <recommendedName>
        <fullName evidence="2">GWxTD domain-containing protein</fullName>
    </recommendedName>
</protein>
<accession>A0A401XLH1</accession>
<dbReference type="RefSeq" id="WP_160160552.1">
    <property type="nucleotide sequence ID" value="NZ_BHZE01000012.1"/>
</dbReference>
<organism evidence="3 4">
    <name type="scientific">Thermaurantimonas aggregans</name>
    <dbReference type="NCBI Taxonomy" id="2173829"/>
    <lineage>
        <taxon>Bacteria</taxon>
        <taxon>Pseudomonadati</taxon>
        <taxon>Bacteroidota</taxon>
        <taxon>Flavobacteriia</taxon>
        <taxon>Flavobacteriales</taxon>
        <taxon>Schleiferiaceae</taxon>
        <taxon>Thermaurantimonas</taxon>
    </lineage>
</organism>
<keyword evidence="1" id="KW-0812">Transmembrane</keyword>
<evidence type="ECO:0000256" key="1">
    <source>
        <dbReference type="SAM" id="Phobius"/>
    </source>
</evidence>
<dbReference type="InterPro" id="IPR030959">
    <property type="entry name" value="GWxTD_dom"/>
</dbReference>
<proteinExistence type="predicted"/>
<dbReference type="PROSITE" id="PS51257">
    <property type="entry name" value="PROKAR_LIPOPROTEIN"/>
    <property type="match status" value="1"/>
</dbReference>
<reference evidence="3 4" key="1">
    <citation type="submission" date="2018-11" db="EMBL/GenBank/DDBJ databases">
        <title>Schleiferia aggregans sp. nov., a moderately thermophilic heterotrophic bacterium isolated from microbial mats at a terrestrial hot spring.</title>
        <authorList>
            <person name="Iino T."/>
            <person name="Ohkuma M."/>
            <person name="Haruta S."/>
        </authorList>
    </citation>
    <scope>NUCLEOTIDE SEQUENCE [LARGE SCALE GENOMIC DNA]</scope>
    <source>
        <strain evidence="3 4">LA</strain>
    </source>
</reference>
<name>A0A401XLH1_9FLAO</name>
<dbReference type="OrthoDB" id="9814412at2"/>
<dbReference type="Pfam" id="PF20094">
    <property type="entry name" value="GWxTD_dom"/>
    <property type="match status" value="1"/>
</dbReference>